<dbReference type="EMBL" id="JAPWTK010000460">
    <property type="protein sequence ID" value="KAJ8939910.1"/>
    <property type="molecule type" value="Genomic_DNA"/>
</dbReference>
<dbReference type="AlphaFoldDB" id="A0AAV8XMQ8"/>
<protein>
    <submittedName>
        <fullName evidence="1">Uncharacterized protein</fullName>
    </submittedName>
</protein>
<evidence type="ECO:0000313" key="2">
    <source>
        <dbReference type="Proteomes" id="UP001162162"/>
    </source>
</evidence>
<accession>A0AAV8XMQ8</accession>
<dbReference type="Proteomes" id="UP001162162">
    <property type="component" value="Unassembled WGS sequence"/>
</dbReference>
<sequence>MVRYSPMFALINKDSYGSVNRGNKFGINGAKKITKKSEMHIAAFVSDHNLSYNLMNHFVQLLPKLYPDSEVARNIKCKRTKCSALVNNMNLPIEAAQSTYV</sequence>
<comment type="caution">
    <text evidence="1">The sequence shown here is derived from an EMBL/GenBank/DDBJ whole genome shotgun (WGS) entry which is preliminary data.</text>
</comment>
<proteinExistence type="predicted"/>
<reference evidence="1" key="1">
    <citation type="journal article" date="2023" name="Insect Mol. Biol.">
        <title>Genome sequencing provides insights into the evolution of gene families encoding plant cell wall-degrading enzymes in longhorned beetles.</title>
        <authorList>
            <person name="Shin N.R."/>
            <person name="Okamura Y."/>
            <person name="Kirsch R."/>
            <person name="Pauchet Y."/>
        </authorList>
    </citation>
    <scope>NUCLEOTIDE SEQUENCE</scope>
    <source>
        <strain evidence="1">AMC_N1</strain>
    </source>
</reference>
<organism evidence="1 2">
    <name type="scientific">Aromia moschata</name>
    <dbReference type="NCBI Taxonomy" id="1265417"/>
    <lineage>
        <taxon>Eukaryota</taxon>
        <taxon>Metazoa</taxon>
        <taxon>Ecdysozoa</taxon>
        <taxon>Arthropoda</taxon>
        <taxon>Hexapoda</taxon>
        <taxon>Insecta</taxon>
        <taxon>Pterygota</taxon>
        <taxon>Neoptera</taxon>
        <taxon>Endopterygota</taxon>
        <taxon>Coleoptera</taxon>
        <taxon>Polyphaga</taxon>
        <taxon>Cucujiformia</taxon>
        <taxon>Chrysomeloidea</taxon>
        <taxon>Cerambycidae</taxon>
        <taxon>Cerambycinae</taxon>
        <taxon>Callichromatini</taxon>
        <taxon>Aromia</taxon>
    </lineage>
</organism>
<evidence type="ECO:0000313" key="1">
    <source>
        <dbReference type="EMBL" id="KAJ8939910.1"/>
    </source>
</evidence>
<gene>
    <name evidence="1" type="ORF">NQ318_023251</name>
</gene>
<name>A0AAV8XMQ8_9CUCU</name>
<keyword evidence="2" id="KW-1185">Reference proteome</keyword>